<dbReference type="PANTHER" id="PTHR30055">
    <property type="entry name" value="HTH-TYPE TRANSCRIPTIONAL REGULATOR RUTR"/>
    <property type="match status" value="1"/>
</dbReference>
<evidence type="ECO:0000313" key="5">
    <source>
        <dbReference type="Proteomes" id="UP001500547"/>
    </source>
</evidence>
<reference evidence="5" key="1">
    <citation type="journal article" date="2019" name="Int. J. Syst. Evol. Microbiol.">
        <title>The Global Catalogue of Microorganisms (GCM) 10K type strain sequencing project: providing services to taxonomists for standard genome sequencing and annotation.</title>
        <authorList>
            <consortium name="The Broad Institute Genomics Platform"/>
            <consortium name="The Broad Institute Genome Sequencing Center for Infectious Disease"/>
            <person name="Wu L."/>
            <person name="Ma J."/>
        </authorList>
    </citation>
    <scope>NUCLEOTIDE SEQUENCE [LARGE SCALE GENOMIC DNA]</scope>
    <source>
        <strain evidence="5">JCM 18715</strain>
    </source>
</reference>
<dbReference type="SUPFAM" id="SSF48498">
    <property type="entry name" value="Tetracyclin repressor-like, C-terminal domain"/>
    <property type="match status" value="1"/>
</dbReference>
<dbReference type="InterPro" id="IPR036271">
    <property type="entry name" value="Tet_transcr_reg_TetR-rel_C_sf"/>
</dbReference>
<dbReference type="InterPro" id="IPR009057">
    <property type="entry name" value="Homeodomain-like_sf"/>
</dbReference>
<dbReference type="Gene3D" id="1.10.10.60">
    <property type="entry name" value="Homeodomain-like"/>
    <property type="match status" value="1"/>
</dbReference>
<dbReference type="Pfam" id="PF14246">
    <property type="entry name" value="TetR_C_7"/>
    <property type="match status" value="1"/>
</dbReference>
<dbReference type="Pfam" id="PF00440">
    <property type="entry name" value="TetR_N"/>
    <property type="match status" value="1"/>
</dbReference>
<evidence type="ECO:0000256" key="2">
    <source>
        <dbReference type="PROSITE-ProRule" id="PRU00335"/>
    </source>
</evidence>
<dbReference type="EMBL" id="BAABLD010000005">
    <property type="protein sequence ID" value="GAA5161640.1"/>
    <property type="molecule type" value="Genomic_DNA"/>
</dbReference>
<dbReference type="SUPFAM" id="SSF46689">
    <property type="entry name" value="Homeodomain-like"/>
    <property type="match status" value="1"/>
</dbReference>
<organism evidence="4 5">
    <name type="scientific">Viridibacterium curvum</name>
    <dbReference type="NCBI Taxonomy" id="1101404"/>
    <lineage>
        <taxon>Bacteria</taxon>
        <taxon>Pseudomonadati</taxon>
        <taxon>Pseudomonadota</taxon>
        <taxon>Betaproteobacteria</taxon>
        <taxon>Rhodocyclales</taxon>
        <taxon>Rhodocyclaceae</taxon>
        <taxon>Viridibacterium</taxon>
    </lineage>
</organism>
<gene>
    <name evidence="4" type="primary">tvrR</name>
    <name evidence="4" type="ORF">GCM10025770_11160</name>
</gene>
<comment type="caution">
    <text evidence="2">Lacks conserved residue(s) required for the propagation of feature annotation.</text>
</comment>
<proteinExistence type="predicted"/>
<name>A0ABP9QGT2_9RHOO</name>
<dbReference type="InterPro" id="IPR050109">
    <property type="entry name" value="HTH-type_TetR-like_transc_reg"/>
</dbReference>
<dbReference type="Gene3D" id="1.10.357.10">
    <property type="entry name" value="Tetracycline Repressor, domain 2"/>
    <property type="match status" value="1"/>
</dbReference>
<dbReference type="PANTHER" id="PTHR30055:SF119">
    <property type="entry name" value="NALC"/>
    <property type="match status" value="1"/>
</dbReference>
<evidence type="ECO:0000313" key="4">
    <source>
        <dbReference type="EMBL" id="GAA5161640.1"/>
    </source>
</evidence>
<accession>A0ABP9QGT2</accession>
<keyword evidence="1 2" id="KW-0238">DNA-binding</keyword>
<dbReference type="PROSITE" id="PS50977">
    <property type="entry name" value="HTH_TETR_2"/>
    <property type="match status" value="1"/>
</dbReference>
<keyword evidence="5" id="KW-1185">Reference proteome</keyword>
<dbReference type="Proteomes" id="UP001500547">
    <property type="component" value="Unassembled WGS sequence"/>
</dbReference>
<sequence>MSEIAARVGGSKATLYSYFPSKEELFLAVVRSVAENHLRTTFGDLDAGRSVRENLLLFSERFIRLLASNEIINSHRYLVGEAGKSSVGRLFYEQGPRVGQDETSRFLATAMGKGELRKSDPEIAAKQLVALCKAEHFEERLLAVREELSEAEVREMAARAVDLFMRGYAPD</sequence>
<feature type="domain" description="HTH tetR-type" evidence="3">
    <location>
        <begin position="1"/>
        <end position="37"/>
    </location>
</feature>
<protein>
    <submittedName>
        <fullName evidence="4">TetR/AcrR family transcriptional regulator TvrR</fullName>
    </submittedName>
</protein>
<evidence type="ECO:0000259" key="3">
    <source>
        <dbReference type="PROSITE" id="PS50977"/>
    </source>
</evidence>
<dbReference type="InterPro" id="IPR039536">
    <property type="entry name" value="TetR_C_Proteobacteria"/>
</dbReference>
<comment type="caution">
    <text evidence="4">The sequence shown here is derived from an EMBL/GenBank/DDBJ whole genome shotgun (WGS) entry which is preliminary data.</text>
</comment>
<dbReference type="InterPro" id="IPR001647">
    <property type="entry name" value="HTH_TetR"/>
</dbReference>
<evidence type="ECO:0000256" key="1">
    <source>
        <dbReference type="ARBA" id="ARBA00023125"/>
    </source>
</evidence>